<dbReference type="InterPro" id="IPR005503">
    <property type="entry name" value="FliL"/>
</dbReference>
<dbReference type="GO" id="GO:0006935">
    <property type="term" value="P:chemotaxis"/>
    <property type="evidence" value="ECO:0007669"/>
    <property type="project" value="UniProtKB-KW"/>
</dbReference>
<evidence type="ECO:0000256" key="6">
    <source>
        <dbReference type="ARBA" id="ARBA00022692"/>
    </source>
</evidence>
<keyword evidence="5 10" id="KW-0145">Chemotaxis</keyword>
<proteinExistence type="inferred from homology"/>
<evidence type="ECO:0000256" key="1">
    <source>
        <dbReference type="ARBA" id="ARBA00002254"/>
    </source>
</evidence>
<keyword evidence="11" id="KW-0966">Cell projection</keyword>
<feature type="transmembrane region" description="Helical" evidence="10">
    <location>
        <begin position="22"/>
        <end position="44"/>
    </location>
</feature>
<dbReference type="GO" id="GO:0009425">
    <property type="term" value="C:bacterial-type flagellum basal body"/>
    <property type="evidence" value="ECO:0007669"/>
    <property type="project" value="InterPro"/>
</dbReference>
<keyword evidence="6 10" id="KW-0812">Transmembrane</keyword>
<evidence type="ECO:0000256" key="2">
    <source>
        <dbReference type="ARBA" id="ARBA00004162"/>
    </source>
</evidence>
<comment type="subcellular location">
    <subcellularLocation>
        <location evidence="10">Cell inner membrane</location>
    </subcellularLocation>
    <subcellularLocation>
        <location evidence="2">Cell membrane</location>
        <topology evidence="2">Single-pass membrane protein</topology>
    </subcellularLocation>
</comment>
<dbReference type="STRING" id="1792290.MSP8886_02536"/>
<protein>
    <recommendedName>
        <fullName evidence="10">Flagellar protein FliL</fullName>
    </recommendedName>
</protein>
<evidence type="ECO:0000256" key="8">
    <source>
        <dbReference type="ARBA" id="ARBA00022989"/>
    </source>
</evidence>
<evidence type="ECO:0000256" key="7">
    <source>
        <dbReference type="ARBA" id="ARBA00022779"/>
    </source>
</evidence>
<keyword evidence="7 10" id="KW-0283">Flagellar rotation</keyword>
<accession>A0A1A8THK9</accession>
<keyword evidence="11" id="KW-0969">Cilium</keyword>
<evidence type="ECO:0000256" key="9">
    <source>
        <dbReference type="ARBA" id="ARBA00023136"/>
    </source>
</evidence>
<organism evidence="11 12">
    <name type="scientific">Marinomonas spartinae</name>
    <dbReference type="NCBI Taxonomy" id="1792290"/>
    <lineage>
        <taxon>Bacteria</taxon>
        <taxon>Pseudomonadati</taxon>
        <taxon>Pseudomonadota</taxon>
        <taxon>Gammaproteobacteria</taxon>
        <taxon>Oceanospirillales</taxon>
        <taxon>Oceanospirillaceae</taxon>
        <taxon>Marinomonas</taxon>
    </lineage>
</organism>
<dbReference type="AlphaFoldDB" id="A0A1A8THK9"/>
<keyword evidence="12" id="KW-1185">Reference proteome</keyword>
<dbReference type="GO" id="GO:0071978">
    <property type="term" value="P:bacterial-type flagellum-dependent swarming motility"/>
    <property type="evidence" value="ECO:0007669"/>
    <property type="project" value="TreeGrafter"/>
</dbReference>
<evidence type="ECO:0000256" key="5">
    <source>
        <dbReference type="ARBA" id="ARBA00022500"/>
    </source>
</evidence>
<dbReference type="Pfam" id="PF03748">
    <property type="entry name" value="FliL"/>
    <property type="match status" value="1"/>
</dbReference>
<keyword evidence="9 10" id="KW-0472">Membrane</keyword>
<gene>
    <name evidence="11" type="ORF">MSP8886_02536</name>
</gene>
<keyword evidence="8 10" id="KW-1133">Transmembrane helix</keyword>
<evidence type="ECO:0000313" key="12">
    <source>
        <dbReference type="Proteomes" id="UP000092544"/>
    </source>
</evidence>
<keyword evidence="10" id="KW-0997">Cell inner membrane</keyword>
<dbReference type="PANTHER" id="PTHR35091:SF2">
    <property type="entry name" value="FLAGELLAR PROTEIN FLIL"/>
    <property type="match status" value="1"/>
</dbReference>
<comment type="similarity">
    <text evidence="3 10">Belongs to the FliL family.</text>
</comment>
<keyword evidence="11" id="KW-0282">Flagellum</keyword>
<keyword evidence="4" id="KW-1003">Cell membrane</keyword>
<evidence type="ECO:0000256" key="10">
    <source>
        <dbReference type="RuleBase" id="RU364125"/>
    </source>
</evidence>
<comment type="function">
    <text evidence="1 10">Controls the rotational direction of flagella during chemotaxis.</text>
</comment>
<reference evidence="11 12" key="1">
    <citation type="submission" date="2016-06" db="EMBL/GenBank/DDBJ databases">
        <authorList>
            <person name="Kjaerup R.B."/>
            <person name="Dalgaard T.S."/>
            <person name="Juul-Madsen H.R."/>
        </authorList>
    </citation>
    <scope>NUCLEOTIDE SEQUENCE [LARGE SCALE GENOMIC DNA]</scope>
    <source>
        <strain evidence="11 12">CECT 8886</strain>
    </source>
</reference>
<evidence type="ECO:0000256" key="3">
    <source>
        <dbReference type="ARBA" id="ARBA00008281"/>
    </source>
</evidence>
<dbReference type="EMBL" id="FLOB01000005">
    <property type="protein sequence ID" value="SBS32746.1"/>
    <property type="molecule type" value="Genomic_DNA"/>
</dbReference>
<dbReference type="PANTHER" id="PTHR35091">
    <property type="entry name" value="FLAGELLAR PROTEIN FLIL"/>
    <property type="match status" value="1"/>
</dbReference>
<dbReference type="RefSeq" id="WP_067016928.1">
    <property type="nucleotide sequence ID" value="NZ_FLOB01000005.1"/>
</dbReference>
<name>A0A1A8THK9_9GAMM</name>
<sequence length="177" mass="19005">MAEEDNLEVDAEEGKKGGKKKLIIIIALAVVLLGGGGAAAYFFFFSGSDEAASAEADGGASSAEAAAELSKQPSIYLKFDEPFVLDFVVDGQQRYLQLTMTVKSKDQSQIDALKLNMPLIRNSLVLLFSSQSFNDLKTMEGKLALKKSALEAINKLLKQQTGKGGIDAVLFTSFVMQ</sequence>
<dbReference type="OrthoDB" id="5616092at2"/>
<evidence type="ECO:0000313" key="11">
    <source>
        <dbReference type="EMBL" id="SBS32746.1"/>
    </source>
</evidence>
<dbReference type="GO" id="GO:0005886">
    <property type="term" value="C:plasma membrane"/>
    <property type="evidence" value="ECO:0007669"/>
    <property type="project" value="UniProtKB-SubCell"/>
</dbReference>
<dbReference type="Proteomes" id="UP000092544">
    <property type="component" value="Unassembled WGS sequence"/>
</dbReference>
<evidence type="ECO:0000256" key="4">
    <source>
        <dbReference type="ARBA" id="ARBA00022475"/>
    </source>
</evidence>